<comment type="caution">
    <text evidence="2">The sequence shown here is derived from an EMBL/GenBank/DDBJ whole genome shotgun (WGS) entry which is preliminary data.</text>
</comment>
<evidence type="ECO:0000313" key="2">
    <source>
        <dbReference type="EMBL" id="KAJ1198275.1"/>
    </source>
</evidence>
<proteinExistence type="predicted"/>
<reference evidence="2" key="1">
    <citation type="journal article" date="2022" name="bioRxiv">
        <title>Sequencing and chromosome-scale assembly of the giantPleurodeles waltlgenome.</title>
        <authorList>
            <person name="Brown T."/>
            <person name="Elewa A."/>
            <person name="Iarovenko S."/>
            <person name="Subramanian E."/>
            <person name="Araus A.J."/>
            <person name="Petzold A."/>
            <person name="Susuki M."/>
            <person name="Suzuki K.-i.T."/>
            <person name="Hayashi T."/>
            <person name="Toyoda A."/>
            <person name="Oliveira C."/>
            <person name="Osipova E."/>
            <person name="Leigh N.D."/>
            <person name="Simon A."/>
            <person name="Yun M.H."/>
        </authorList>
    </citation>
    <scope>NUCLEOTIDE SEQUENCE</scope>
    <source>
        <strain evidence="2">20211129_DDA</strain>
        <tissue evidence="2">Liver</tissue>
    </source>
</reference>
<accession>A0AAV7V9N8</accession>
<gene>
    <name evidence="2" type="ORF">NDU88_002117</name>
</gene>
<organism evidence="2 3">
    <name type="scientific">Pleurodeles waltl</name>
    <name type="common">Iberian ribbed newt</name>
    <dbReference type="NCBI Taxonomy" id="8319"/>
    <lineage>
        <taxon>Eukaryota</taxon>
        <taxon>Metazoa</taxon>
        <taxon>Chordata</taxon>
        <taxon>Craniata</taxon>
        <taxon>Vertebrata</taxon>
        <taxon>Euteleostomi</taxon>
        <taxon>Amphibia</taxon>
        <taxon>Batrachia</taxon>
        <taxon>Caudata</taxon>
        <taxon>Salamandroidea</taxon>
        <taxon>Salamandridae</taxon>
        <taxon>Pleurodelinae</taxon>
        <taxon>Pleurodeles</taxon>
    </lineage>
</organism>
<evidence type="ECO:0000256" key="1">
    <source>
        <dbReference type="SAM" id="MobiDB-lite"/>
    </source>
</evidence>
<dbReference type="AlphaFoldDB" id="A0AAV7V9N8"/>
<feature type="compositionally biased region" description="Polar residues" evidence="1">
    <location>
        <begin position="37"/>
        <end position="46"/>
    </location>
</feature>
<dbReference type="Proteomes" id="UP001066276">
    <property type="component" value="Chromosome 2_1"/>
</dbReference>
<evidence type="ECO:0000313" key="3">
    <source>
        <dbReference type="Proteomes" id="UP001066276"/>
    </source>
</evidence>
<sequence>MRRSLSQPAEEPVIVRDRPPGLRQATGAKQGARLRCHNSSATTTGESPERKESGDSRRAGKHRKRGVWSRYKSLDTLEWTSPQNNLNDMDTPRVAS</sequence>
<feature type="compositionally biased region" description="Basic and acidic residues" evidence="1">
    <location>
        <begin position="47"/>
        <end position="58"/>
    </location>
</feature>
<keyword evidence="3" id="KW-1185">Reference proteome</keyword>
<feature type="region of interest" description="Disordered" evidence="1">
    <location>
        <begin position="1"/>
        <end position="96"/>
    </location>
</feature>
<feature type="compositionally biased region" description="Polar residues" evidence="1">
    <location>
        <begin position="78"/>
        <end position="88"/>
    </location>
</feature>
<protein>
    <submittedName>
        <fullName evidence="2">Uncharacterized protein</fullName>
    </submittedName>
</protein>
<name>A0AAV7V9N8_PLEWA</name>
<dbReference type="EMBL" id="JANPWB010000003">
    <property type="protein sequence ID" value="KAJ1198275.1"/>
    <property type="molecule type" value="Genomic_DNA"/>
</dbReference>